<feature type="region of interest" description="Disordered" evidence="1">
    <location>
        <begin position="18"/>
        <end position="65"/>
    </location>
</feature>
<protein>
    <submittedName>
        <fullName evidence="2">Uncharacterized protein</fullName>
    </submittedName>
</protein>
<accession>C3ZJS0</accession>
<sequence>MEVGERDNFEEAVLEATLGSMAEKEVDQQNPVTSEAINDKADESDTDYGEAMGDEEQEGSVDTDMFNQRTTSYTFSDLYFEEKVQAFLDGTTFVKLKGWSSDQISAHVRARNKWLDLYFAHCDVENMPPNWAPGWPLDQIHLSMNGHAGTGKSTSLTNFQSKVGTSYNMFILGSSNQASISYQTDLKKKNQPYSYDHLRKWGTWFKALPLKFTDCRVRSQLDNLDNCEALQTSYKTLETVTAHTTDEERSRISREHTCTVFRNIYSLATDMLHQRLMEFKEFVGLRLTIMDDQHHLHQPLEETFEAVRNIVQVQIDRVRQVTTAAKASRVGNGSMHRFSESGSEQLERDSKRTRSTPQHSNKRVLRELRENDPVYKEPIERLVDRFRQAQYVKNHETYKLYVQAQLSSLKRMPPPWVFHSVLLAEEDGRMSGPYKELAWLDYSMCCKIYNIPHQKERTMTYCSIGSREQSPPIGKLPSPLSQTHNCMVGKDVHNAQLWDSQFFRRSVNAQNCIYTKMLRNVCLHMESNVPAGKESLLPLMVNEVFPPLLGDPGHEQSGMRFFYQHRDVRHFNDKCDKYDGLFIKLADQVYVSSNVVSLQWDRGKTEYVSEVGLSTLSPQQARYNRARLWARKWQMLGNISKDGGKKQIKLVTTARKRPYPKIGADHDNYVETMNNFCEEEDVFLVRSDGARADPSNRTEFTMAQQNEIDLQSYLDNAGMKKGHARRKFMLDKHMSGDGVISGNTVGWGDDCQLGSGLQNEIMKETRVTKMAIVAPAHLILSREEHRQHRLQSKMIASHLGDGRCLAEVALNTRGIDHTSSPFAHVETADMAIHFADPDFDALVEGNRNWEAFANSVKETESGIMCHMLMRRERKFAVNSAVSCEETGAKILLRGVQGTPKKILQSHWLVKAVPLAFKMLVMSGLVDAFRHWVIETYLHQSLAEYDCNSATDIIDRLFEQGHAGLDDISEADTHIIRTYGAKIKEQVRIGTGIYDEKTKTRTRGEVETHSLVGLFGGWLIEIERTHADFMTYRDVSINLSNDPLYTFLQFDIKPTPLSEFHGTNLTIVGDANHPCMVHEYNSSLINKADMNECPHRSEYSTEKMFDMCGLLKSIPHMLLWGLKAWFPRDYHATTAVIKIDDVLLGSTVTSPNRQVQWSHLFCPTSNNAGSLEKFGYMMRSPAAPVTAPDYDLFHQLFRMPKGELDLPRPFIERGGQRGQPSNVIVKTLTAVKYYANPPTYSPSRMVELKKRHLVSAKLESTATAVYMCSVFKKRGMTVDASQNLTITVPVFLDLDKVIQSRFLVAFTRANNSKNTRIGNLDNAMTEAQQLCTEDYRTQMRNRRQKNSKVIRYTCFR</sequence>
<dbReference type="InParanoid" id="C3ZJS0"/>
<proteinExistence type="predicted"/>
<organism>
    <name type="scientific">Branchiostoma floridae</name>
    <name type="common">Florida lancelet</name>
    <name type="synonym">Amphioxus</name>
    <dbReference type="NCBI Taxonomy" id="7739"/>
    <lineage>
        <taxon>Eukaryota</taxon>
        <taxon>Metazoa</taxon>
        <taxon>Chordata</taxon>
        <taxon>Cephalochordata</taxon>
        <taxon>Leptocardii</taxon>
        <taxon>Amphioxiformes</taxon>
        <taxon>Branchiostomatidae</taxon>
        <taxon>Branchiostoma</taxon>
    </lineage>
</organism>
<feature type="compositionally biased region" description="Acidic residues" evidence="1">
    <location>
        <begin position="44"/>
        <end position="61"/>
    </location>
</feature>
<evidence type="ECO:0000313" key="2">
    <source>
        <dbReference type="EMBL" id="EEN47205.1"/>
    </source>
</evidence>
<evidence type="ECO:0000256" key="1">
    <source>
        <dbReference type="SAM" id="MobiDB-lite"/>
    </source>
</evidence>
<reference evidence="2" key="1">
    <citation type="journal article" date="2008" name="Nature">
        <title>The amphioxus genome and the evolution of the chordate karyotype.</title>
        <authorList>
            <consortium name="US DOE Joint Genome Institute (JGI-PGF)"/>
            <person name="Putnam N.H."/>
            <person name="Butts T."/>
            <person name="Ferrier D.E.K."/>
            <person name="Furlong R.F."/>
            <person name="Hellsten U."/>
            <person name="Kawashima T."/>
            <person name="Robinson-Rechavi M."/>
            <person name="Shoguchi E."/>
            <person name="Terry A."/>
            <person name="Yu J.-K."/>
            <person name="Benito-Gutierrez E.L."/>
            <person name="Dubchak I."/>
            <person name="Garcia-Fernandez J."/>
            <person name="Gibson-Brown J.J."/>
            <person name="Grigoriev I.V."/>
            <person name="Horton A.C."/>
            <person name="de Jong P.J."/>
            <person name="Jurka J."/>
            <person name="Kapitonov V.V."/>
            <person name="Kohara Y."/>
            <person name="Kuroki Y."/>
            <person name="Lindquist E."/>
            <person name="Lucas S."/>
            <person name="Osoegawa K."/>
            <person name="Pennacchio L.A."/>
            <person name="Salamov A.A."/>
            <person name="Satou Y."/>
            <person name="Sauka-Spengler T."/>
            <person name="Schmutz J."/>
            <person name="Shin-I T."/>
            <person name="Toyoda A."/>
            <person name="Bronner-Fraser M."/>
            <person name="Fujiyama A."/>
            <person name="Holland L.Z."/>
            <person name="Holland P.W.H."/>
            <person name="Satoh N."/>
            <person name="Rokhsar D.S."/>
        </authorList>
    </citation>
    <scope>NUCLEOTIDE SEQUENCE [LARGE SCALE GENOMIC DNA]</scope>
    <source>
        <strain evidence="2">S238N-H82</strain>
        <tissue evidence="2">Testes</tissue>
    </source>
</reference>
<feature type="region of interest" description="Disordered" evidence="1">
    <location>
        <begin position="326"/>
        <end position="369"/>
    </location>
</feature>
<gene>
    <name evidence="2" type="ORF">BRAFLDRAFT_105396</name>
</gene>
<dbReference type="EMBL" id="GG666633">
    <property type="protein sequence ID" value="EEN47205.1"/>
    <property type="molecule type" value="Genomic_DNA"/>
</dbReference>
<name>C3ZJS0_BRAFL</name>